<dbReference type="Proteomes" id="UP000008177">
    <property type="component" value="Unplaced contigs"/>
</dbReference>
<accession>G2YWR3</accession>
<name>G2YWR3_BOTF4</name>
<gene>
    <name evidence="2" type="ORF">BofuT4_uP151930.1</name>
</gene>
<dbReference type="HOGENOM" id="CLU_2605785_0_0_1"/>
<dbReference type="InParanoid" id="G2YWR3"/>
<dbReference type="AlphaFoldDB" id="G2YWR3"/>
<reference evidence="3" key="1">
    <citation type="journal article" date="2011" name="PLoS Genet.">
        <title>Genomic analysis of the necrotrophic fungal pathogens Sclerotinia sclerotiorum and Botrytis cinerea.</title>
        <authorList>
            <person name="Amselem J."/>
            <person name="Cuomo C.A."/>
            <person name="van Kan J.A."/>
            <person name="Viaud M."/>
            <person name="Benito E.P."/>
            <person name="Couloux A."/>
            <person name="Coutinho P.M."/>
            <person name="de Vries R.P."/>
            <person name="Dyer P.S."/>
            <person name="Fillinger S."/>
            <person name="Fournier E."/>
            <person name="Gout L."/>
            <person name="Hahn M."/>
            <person name="Kohn L."/>
            <person name="Lapalu N."/>
            <person name="Plummer K.M."/>
            <person name="Pradier J.M."/>
            <person name="Quevillon E."/>
            <person name="Sharon A."/>
            <person name="Simon A."/>
            <person name="ten Have A."/>
            <person name="Tudzynski B."/>
            <person name="Tudzynski P."/>
            <person name="Wincker P."/>
            <person name="Andrew M."/>
            <person name="Anthouard V."/>
            <person name="Beever R.E."/>
            <person name="Beffa R."/>
            <person name="Benoit I."/>
            <person name="Bouzid O."/>
            <person name="Brault B."/>
            <person name="Chen Z."/>
            <person name="Choquer M."/>
            <person name="Collemare J."/>
            <person name="Cotton P."/>
            <person name="Danchin E.G."/>
            <person name="Da Silva C."/>
            <person name="Gautier A."/>
            <person name="Giraud C."/>
            <person name="Giraud T."/>
            <person name="Gonzalez C."/>
            <person name="Grossetete S."/>
            <person name="Guldener U."/>
            <person name="Henrissat B."/>
            <person name="Howlett B.J."/>
            <person name="Kodira C."/>
            <person name="Kretschmer M."/>
            <person name="Lappartient A."/>
            <person name="Leroch M."/>
            <person name="Levis C."/>
            <person name="Mauceli E."/>
            <person name="Neuveglise C."/>
            <person name="Oeser B."/>
            <person name="Pearson M."/>
            <person name="Poulain J."/>
            <person name="Poussereau N."/>
            <person name="Quesneville H."/>
            <person name="Rascle C."/>
            <person name="Schumacher J."/>
            <person name="Segurens B."/>
            <person name="Sexton A."/>
            <person name="Silva E."/>
            <person name="Sirven C."/>
            <person name="Soanes D.M."/>
            <person name="Talbot N.J."/>
            <person name="Templeton M."/>
            <person name="Yandava C."/>
            <person name="Yarden O."/>
            <person name="Zeng Q."/>
            <person name="Rollins J.A."/>
            <person name="Lebrun M.H."/>
            <person name="Dickman M."/>
        </authorList>
    </citation>
    <scope>NUCLEOTIDE SEQUENCE [LARGE SCALE GENOMIC DNA]</scope>
    <source>
        <strain evidence="3">T4</strain>
    </source>
</reference>
<sequence>MTARRRMGAKKEEREKERTEGLKKMIRYAGTLKGMKGKPASKPNECWVLRFRPMGAIALLCPWSSRELSISGHTISRYR</sequence>
<dbReference type="EMBL" id="FQ790358">
    <property type="protein sequence ID" value="CCD56061.1"/>
    <property type="molecule type" value="Genomic_DNA"/>
</dbReference>
<organism evidence="2 3">
    <name type="scientific">Botryotinia fuckeliana (strain T4)</name>
    <name type="common">Noble rot fungus</name>
    <name type="synonym">Botrytis cinerea</name>
    <dbReference type="NCBI Taxonomy" id="999810"/>
    <lineage>
        <taxon>Eukaryota</taxon>
        <taxon>Fungi</taxon>
        <taxon>Dikarya</taxon>
        <taxon>Ascomycota</taxon>
        <taxon>Pezizomycotina</taxon>
        <taxon>Leotiomycetes</taxon>
        <taxon>Helotiales</taxon>
        <taxon>Sclerotiniaceae</taxon>
        <taxon>Botrytis</taxon>
    </lineage>
</organism>
<feature type="compositionally biased region" description="Basic and acidic residues" evidence="1">
    <location>
        <begin position="9"/>
        <end position="20"/>
    </location>
</feature>
<protein>
    <submittedName>
        <fullName evidence="2">Uncharacterized protein</fullName>
    </submittedName>
</protein>
<feature type="region of interest" description="Disordered" evidence="1">
    <location>
        <begin position="1"/>
        <end position="20"/>
    </location>
</feature>
<evidence type="ECO:0000256" key="1">
    <source>
        <dbReference type="SAM" id="MobiDB-lite"/>
    </source>
</evidence>
<evidence type="ECO:0000313" key="2">
    <source>
        <dbReference type="EMBL" id="CCD56061.1"/>
    </source>
</evidence>
<evidence type="ECO:0000313" key="3">
    <source>
        <dbReference type="Proteomes" id="UP000008177"/>
    </source>
</evidence>
<proteinExistence type="predicted"/>